<evidence type="ECO:0000313" key="4">
    <source>
        <dbReference type="Proteomes" id="UP000823790"/>
    </source>
</evidence>
<keyword evidence="2" id="KW-0812">Transmembrane</keyword>
<feature type="compositionally biased region" description="Polar residues" evidence="1">
    <location>
        <begin position="88"/>
        <end position="98"/>
    </location>
</feature>
<feature type="transmembrane region" description="Helical" evidence="2">
    <location>
        <begin position="22"/>
        <end position="45"/>
    </location>
</feature>
<comment type="caution">
    <text evidence="3">The sequence shown here is derived from an EMBL/GenBank/DDBJ whole genome shotgun (WGS) entry which is preliminary data.</text>
</comment>
<organism evidence="3 4">
    <name type="scientific">Frateuria flava</name>
    <dbReference type="NCBI Taxonomy" id="2821489"/>
    <lineage>
        <taxon>Bacteria</taxon>
        <taxon>Pseudomonadati</taxon>
        <taxon>Pseudomonadota</taxon>
        <taxon>Gammaproteobacteria</taxon>
        <taxon>Lysobacterales</taxon>
        <taxon>Rhodanobacteraceae</taxon>
        <taxon>Frateuria</taxon>
    </lineage>
</organism>
<gene>
    <name evidence="3" type="ORF">J7I44_02740</name>
</gene>
<name>A0ABS4DJI0_9GAMM</name>
<sequence length="98" mass="10466">MQQHKPPAETSAAADAWYRQPVLWLGAVIFAASLAGCIWTIVLGARHADLPLDMTERPHTLLDMPMHAPARETQGTGQQAGAKAPSSRDATATPGQRP</sequence>
<reference evidence="3 4" key="1">
    <citation type="submission" date="2021-04" db="EMBL/GenBank/DDBJ databases">
        <authorList>
            <person name="Huq M.A."/>
        </authorList>
    </citation>
    <scope>NUCLEOTIDE SEQUENCE [LARGE SCALE GENOMIC DNA]</scope>
    <source>
        <strain evidence="3 4">MAH-13</strain>
    </source>
</reference>
<proteinExistence type="predicted"/>
<evidence type="ECO:0008006" key="5">
    <source>
        <dbReference type="Google" id="ProtNLM"/>
    </source>
</evidence>
<keyword evidence="4" id="KW-1185">Reference proteome</keyword>
<evidence type="ECO:0000256" key="1">
    <source>
        <dbReference type="SAM" id="MobiDB-lite"/>
    </source>
</evidence>
<keyword evidence="2" id="KW-0472">Membrane</keyword>
<evidence type="ECO:0000313" key="3">
    <source>
        <dbReference type="EMBL" id="MBP1473197.1"/>
    </source>
</evidence>
<feature type="region of interest" description="Disordered" evidence="1">
    <location>
        <begin position="67"/>
        <end position="98"/>
    </location>
</feature>
<dbReference type="EMBL" id="JAGJRS010000007">
    <property type="protein sequence ID" value="MBP1473197.1"/>
    <property type="molecule type" value="Genomic_DNA"/>
</dbReference>
<protein>
    <recommendedName>
        <fullName evidence="5">Nitrogen fixation protein FixH</fullName>
    </recommendedName>
</protein>
<keyword evidence="2" id="KW-1133">Transmembrane helix</keyword>
<accession>A0ABS4DJI0</accession>
<dbReference type="Proteomes" id="UP000823790">
    <property type="component" value="Unassembled WGS sequence"/>
</dbReference>
<evidence type="ECO:0000256" key="2">
    <source>
        <dbReference type="SAM" id="Phobius"/>
    </source>
</evidence>
<dbReference type="RefSeq" id="WP_209615329.1">
    <property type="nucleotide sequence ID" value="NZ_JAGJRS010000007.1"/>
</dbReference>